<evidence type="ECO:0000256" key="1">
    <source>
        <dbReference type="SAM" id="SignalP"/>
    </source>
</evidence>
<gene>
    <name evidence="3" type="ORF">H4219_004287</name>
</gene>
<dbReference type="InterPro" id="IPR035940">
    <property type="entry name" value="CAP_sf"/>
</dbReference>
<feature type="domain" description="SCP" evidence="2">
    <location>
        <begin position="36"/>
        <end position="165"/>
    </location>
</feature>
<dbReference type="SUPFAM" id="SSF55797">
    <property type="entry name" value="PR-1-like"/>
    <property type="match status" value="1"/>
</dbReference>
<dbReference type="PANTHER" id="PTHR31157">
    <property type="entry name" value="SCP DOMAIN-CONTAINING PROTEIN"/>
    <property type="match status" value="1"/>
</dbReference>
<keyword evidence="4" id="KW-1185">Reference proteome</keyword>
<evidence type="ECO:0000259" key="2">
    <source>
        <dbReference type="SMART" id="SM00198"/>
    </source>
</evidence>
<dbReference type="Proteomes" id="UP001150538">
    <property type="component" value="Unassembled WGS sequence"/>
</dbReference>
<name>A0A9W7ZXV9_9FUNG</name>
<feature type="chain" id="PRO_5040903639" description="SCP domain-containing protein" evidence="1">
    <location>
        <begin position="20"/>
        <end position="167"/>
    </location>
</feature>
<dbReference type="PANTHER" id="PTHR31157:SF1">
    <property type="entry name" value="SCP DOMAIN-CONTAINING PROTEIN"/>
    <property type="match status" value="1"/>
</dbReference>
<dbReference type="Gene3D" id="3.40.33.10">
    <property type="entry name" value="CAP"/>
    <property type="match status" value="1"/>
</dbReference>
<reference evidence="3" key="1">
    <citation type="submission" date="2022-07" db="EMBL/GenBank/DDBJ databases">
        <title>Phylogenomic reconstructions and comparative analyses of Kickxellomycotina fungi.</title>
        <authorList>
            <person name="Reynolds N.K."/>
            <person name="Stajich J.E."/>
            <person name="Barry K."/>
            <person name="Grigoriev I.V."/>
            <person name="Crous P."/>
            <person name="Smith M.E."/>
        </authorList>
    </citation>
    <scope>NUCLEOTIDE SEQUENCE</scope>
    <source>
        <strain evidence="3">NBRC 100468</strain>
    </source>
</reference>
<sequence>MLFKTLFVALLVLVIGVLSAPTNSASTVTLHRRAGSWVDQMVCLINKERTRVGLPKLAIDDTLNKIAQKHADYMYSTKTMTHSDPEGSLGTRLAKAGIKWTGCSENVAGGMTNVNSAFDAWMKSSGHYANIVSKNSNIFGAGHTDKYFVNDFAAVSVVSENAYIPVC</sequence>
<evidence type="ECO:0000313" key="4">
    <source>
        <dbReference type="Proteomes" id="UP001150538"/>
    </source>
</evidence>
<dbReference type="Pfam" id="PF00188">
    <property type="entry name" value="CAP"/>
    <property type="match status" value="1"/>
</dbReference>
<dbReference type="AlphaFoldDB" id="A0A9W7ZXV9"/>
<comment type="caution">
    <text evidence="3">The sequence shown here is derived from an EMBL/GenBank/DDBJ whole genome shotgun (WGS) entry which is preliminary data.</text>
</comment>
<dbReference type="SMART" id="SM00198">
    <property type="entry name" value="SCP"/>
    <property type="match status" value="1"/>
</dbReference>
<dbReference type="InterPro" id="IPR014044">
    <property type="entry name" value="CAP_dom"/>
</dbReference>
<proteinExistence type="predicted"/>
<accession>A0A9W7ZXV9</accession>
<dbReference type="EMBL" id="JANBPU010000143">
    <property type="protein sequence ID" value="KAJ1915505.1"/>
    <property type="molecule type" value="Genomic_DNA"/>
</dbReference>
<organism evidence="3 4">
    <name type="scientific">Mycoemilia scoparia</name>
    <dbReference type="NCBI Taxonomy" id="417184"/>
    <lineage>
        <taxon>Eukaryota</taxon>
        <taxon>Fungi</taxon>
        <taxon>Fungi incertae sedis</taxon>
        <taxon>Zoopagomycota</taxon>
        <taxon>Kickxellomycotina</taxon>
        <taxon>Kickxellomycetes</taxon>
        <taxon>Kickxellales</taxon>
        <taxon>Kickxellaceae</taxon>
        <taxon>Mycoemilia</taxon>
    </lineage>
</organism>
<protein>
    <recommendedName>
        <fullName evidence="2">SCP domain-containing protein</fullName>
    </recommendedName>
</protein>
<feature type="signal peptide" evidence="1">
    <location>
        <begin position="1"/>
        <end position="19"/>
    </location>
</feature>
<dbReference type="OrthoDB" id="568194at2759"/>
<keyword evidence="1" id="KW-0732">Signal</keyword>
<dbReference type="CDD" id="cd05379">
    <property type="entry name" value="CAP_bacterial"/>
    <property type="match status" value="1"/>
</dbReference>
<evidence type="ECO:0000313" key="3">
    <source>
        <dbReference type="EMBL" id="KAJ1915505.1"/>
    </source>
</evidence>